<organism evidence="14">
    <name type="scientific">Leclercia adecarboxylata</name>
    <dbReference type="NCBI Taxonomy" id="83655"/>
    <lineage>
        <taxon>Bacteria</taxon>
        <taxon>Pseudomonadati</taxon>
        <taxon>Pseudomonadota</taxon>
        <taxon>Gammaproteobacteria</taxon>
        <taxon>Enterobacterales</taxon>
        <taxon>Enterobacteriaceae</taxon>
        <taxon>Leclercia</taxon>
    </lineage>
</organism>
<evidence type="ECO:0000256" key="7">
    <source>
        <dbReference type="ARBA" id="ARBA00022723"/>
    </source>
</evidence>
<feature type="transmembrane region" description="Helical" evidence="12">
    <location>
        <begin position="100"/>
        <end position="122"/>
    </location>
</feature>
<dbReference type="PIRSF" id="PIRSF006446">
    <property type="entry name" value="Cyt_quinol_oxidase_1"/>
    <property type="match status" value="1"/>
</dbReference>
<accession>A0A7D5FVG7</accession>
<dbReference type="GO" id="GO:0046872">
    <property type="term" value="F:metal ion binding"/>
    <property type="evidence" value="ECO:0007669"/>
    <property type="project" value="UniProtKB-UniRule"/>
</dbReference>
<dbReference type="InterPro" id="IPR002585">
    <property type="entry name" value="Cyt-d_ubiquinol_oxidase_su_1"/>
</dbReference>
<evidence type="ECO:0000256" key="3">
    <source>
        <dbReference type="ARBA" id="ARBA00022448"/>
    </source>
</evidence>
<feature type="transmembrane region" description="Helical" evidence="12">
    <location>
        <begin position="20"/>
        <end position="47"/>
    </location>
</feature>
<feature type="transmembrane region" description="Helical" evidence="12">
    <location>
        <begin position="59"/>
        <end position="80"/>
    </location>
</feature>
<feature type="region of interest" description="Disordered" evidence="13">
    <location>
        <begin position="444"/>
        <end position="469"/>
    </location>
</feature>
<keyword evidence="4 12" id="KW-1003">Cell membrane</keyword>
<feature type="transmembrane region" description="Helical" evidence="12">
    <location>
        <begin position="224"/>
        <end position="241"/>
    </location>
</feature>
<dbReference type="Pfam" id="PF01654">
    <property type="entry name" value="Cyt_bd_oxida_I"/>
    <property type="match status" value="1"/>
</dbReference>
<dbReference type="GO" id="GO:0020037">
    <property type="term" value="F:heme binding"/>
    <property type="evidence" value="ECO:0007669"/>
    <property type="project" value="TreeGrafter"/>
</dbReference>
<dbReference type="GO" id="GO:0019646">
    <property type="term" value="P:aerobic electron transport chain"/>
    <property type="evidence" value="ECO:0007669"/>
    <property type="project" value="InterPro"/>
</dbReference>
<sequence length="469" mass="52376">MHSMDQETILLLARSQFAFTIGFHIVLAAFTIGLAQFLMLLEGMWLWRKQQVWLSLWRYWSKIFALNVAVGVVTGVVMEFSFGTNWSGLANRTGAVLGPMLYMEVLVAFFLEAGFMGVMLFGMGKVRSWVHFMSTCIVALGSLFSAFWILAANSWMQTPDGYVIGADGRFQVVDWGAVIFNPSFPWRMMHMVAAAVLGTVCLVAACGAWHLLHDERHPAARKMFSLAMWTMLAVAPLQIVLGDLHGENTRDHQPVKLAAIEGSWNPPLPGEGEPMRLFALPDMSERRNLYEVAIPDVGSLYLRHNLQGTIHSLNQYSEDELPWVPLVFWSFRLMVGLGLMMALSGVAGLVVRLRGRFWRARWLHWLMVLMAPAGFLAMLAGWVVTEAGRQPWTVYGLIRTTESVSPIAPNFVLGSFITVVVLYFALFGLGLWFLLRLLSRPPQPDEEGAMPDVAKRTGKGMRHGSGGSH</sequence>
<keyword evidence="14" id="KW-0614">Plasmid</keyword>
<name>A0A7D5FVG7_9ENTR</name>
<reference evidence="14" key="1">
    <citation type="submission" date="2019-12" db="EMBL/GenBank/DDBJ databases">
        <authorList>
            <person name="Zhou D."/>
        </authorList>
    </citation>
    <scope>NUCLEOTIDE SEQUENCE</scope>
    <source>
        <strain evidence="14">P12375</strain>
        <plasmid evidence="14">pP12375-3FII</plasmid>
    </source>
</reference>
<evidence type="ECO:0000256" key="6">
    <source>
        <dbReference type="ARBA" id="ARBA00022692"/>
    </source>
</evidence>
<comment type="similarity">
    <text evidence="2 12">Belongs to the cytochrome ubiquinol oxidase subunit 1 family.</text>
</comment>
<keyword evidence="14" id="KW-0560">Oxidoreductase</keyword>
<feature type="transmembrane region" description="Helical" evidence="12">
    <location>
        <begin position="129"/>
        <end position="151"/>
    </location>
</feature>
<dbReference type="GO" id="GO:0070069">
    <property type="term" value="C:cytochrome complex"/>
    <property type="evidence" value="ECO:0007669"/>
    <property type="project" value="UniProtKB-UniRule"/>
</dbReference>
<protein>
    <submittedName>
        <fullName evidence="14">Cytochrome d ubiquinol oxidase subunit I</fullName>
        <ecNumber evidence="14">1.10.3.-</ecNumber>
    </submittedName>
</protein>
<keyword evidence="11 12" id="KW-0472">Membrane</keyword>
<evidence type="ECO:0000256" key="8">
    <source>
        <dbReference type="ARBA" id="ARBA00022982"/>
    </source>
</evidence>
<evidence type="ECO:0000256" key="12">
    <source>
        <dbReference type="PIRNR" id="PIRNR006446"/>
    </source>
</evidence>
<keyword evidence="6 12" id="KW-0812">Transmembrane</keyword>
<keyword evidence="5 12" id="KW-0349">Heme</keyword>
<evidence type="ECO:0000256" key="5">
    <source>
        <dbReference type="ARBA" id="ARBA00022617"/>
    </source>
</evidence>
<evidence type="ECO:0000256" key="13">
    <source>
        <dbReference type="SAM" id="MobiDB-lite"/>
    </source>
</evidence>
<feature type="transmembrane region" description="Helical" evidence="12">
    <location>
        <begin position="363"/>
        <end position="384"/>
    </location>
</feature>
<dbReference type="EMBL" id="MN821364">
    <property type="protein sequence ID" value="QLG00490.1"/>
    <property type="molecule type" value="Genomic_DNA"/>
</dbReference>
<dbReference type="AlphaFoldDB" id="A0A7D5FVG7"/>
<dbReference type="EC" id="1.10.3.-" evidence="14"/>
<evidence type="ECO:0000256" key="11">
    <source>
        <dbReference type="ARBA" id="ARBA00023136"/>
    </source>
</evidence>
<evidence type="ECO:0000256" key="9">
    <source>
        <dbReference type="ARBA" id="ARBA00022989"/>
    </source>
</evidence>
<keyword evidence="7 12" id="KW-0479">Metal-binding</keyword>
<dbReference type="GO" id="GO:0005886">
    <property type="term" value="C:plasma membrane"/>
    <property type="evidence" value="ECO:0007669"/>
    <property type="project" value="UniProtKB-SubCell"/>
</dbReference>
<evidence type="ECO:0000256" key="10">
    <source>
        <dbReference type="ARBA" id="ARBA00023004"/>
    </source>
</evidence>
<keyword evidence="9 12" id="KW-1133">Transmembrane helix</keyword>
<keyword evidence="10 12" id="KW-0408">Iron</keyword>
<geneLocation type="plasmid" evidence="14">
    <name>pP12375-3FII</name>
</geneLocation>
<evidence type="ECO:0000256" key="4">
    <source>
        <dbReference type="ARBA" id="ARBA00022475"/>
    </source>
</evidence>
<comment type="subcellular location">
    <subcellularLocation>
        <location evidence="12">Cell inner membrane</location>
    </subcellularLocation>
    <subcellularLocation>
        <location evidence="1">Cell membrane</location>
        <topology evidence="1">Multi-pass membrane protein</topology>
    </subcellularLocation>
</comment>
<evidence type="ECO:0000256" key="1">
    <source>
        <dbReference type="ARBA" id="ARBA00004651"/>
    </source>
</evidence>
<keyword evidence="3 12" id="KW-0813">Transport</keyword>
<evidence type="ECO:0000256" key="2">
    <source>
        <dbReference type="ARBA" id="ARBA00009819"/>
    </source>
</evidence>
<dbReference type="GO" id="GO:0009055">
    <property type="term" value="F:electron transfer activity"/>
    <property type="evidence" value="ECO:0007669"/>
    <property type="project" value="UniProtKB-UniRule"/>
</dbReference>
<feature type="transmembrane region" description="Helical" evidence="12">
    <location>
        <begin position="191"/>
        <end position="212"/>
    </location>
</feature>
<proteinExistence type="inferred from homology"/>
<dbReference type="PANTHER" id="PTHR30365:SF14">
    <property type="entry name" value="CYTOCHROME BD MENAQUINOL OXIDASE SUBUNIT I-RELATED"/>
    <property type="match status" value="1"/>
</dbReference>
<feature type="transmembrane region" description="Helical" evidence="12">
    <location>
        <begin position="326"/>
        <end position="351"/>
    </location>
</feature>
<dbReference type="PANTHER" id="PTHR30365">
    <property type="entry name" value="CYTOCHROME D UBIQUINOL OXIDASE"/>
    <property type="match status" value="1"/>
</dbReference>
<dbReference type="GO" id="GO:0016682">
    <property type="term" value="F:oxidoreductase activity, acting on diphenols and related substances as donors, oxygen as acceptor"/>
    <property type="evidence" value="ECO:0007669"/>
    <property type="project" value="TreeGrafter"/>
</dbReference>
<evidence type="ECO:0000313" key="14">
    <source>
        <dbReference type="EMBL" id="QLG00490.1"/>
    </source>
</evidence>
<feature type="transmembrane region" description="Helical" evidence="12">
    <location>
        <begin position="411"/>
        <end position="435"/>
    </location>
</feature>
<keyword evidence="8 12" id="KW-0249">Electron transport</keyword>